<name>A0A143HD18_9BACL</name>
<dbReference type="RefSeq" id="WP_066788157.1">
    <property type="nucleotide sequence ID" value="NZ_CP014806.1"/>
</dbReference>
<evidence type="ECO:0000313" key="1">
    <source>
        <dbReference type="EMBL" id="AMW99370.1"/>
    </source>
</evidence>
<evidence type="ECO:0000313" key="2">
    <source>
        <dbReference type="Proteomes" id="UP000076021"/>
    </source>
</evidence>
<dbReference type="KEGG" id="rst:ATY39_07760"/>
<protein>
    <submittedName>
        <fullName evidence="1">Uncharacterized protein</fullName>
    </submittedName>
</protein>
<sequence length="105" mass="12250">MATIRPLIMPRTFAYWKSIRLISPISKISGMDNSFAYHFCIPTFMLDSLKLADSLQAAVLQVQDTFNVLHEFALKRLNEYLTNHHNYSFVDSLTDRRKYMGNVIF</sequence>
<dbReference type="AlphaFoldDB" id="A0A143HD18"/>
<dbReference type="Proteomes" id="UP000076021">
    <property type="component" value="Chromosome"/>
</dbReference>
<gene>
    <name evidence="1" type="ORF">ATY39_07760</name>
</gene>
<accession>A0A143HD18</accession>
<proteinExistence type="predicted"/>
<dbReference type="EMBL" id="CP014806">
    <property type="protein sequence ID" value="AMW99370.1"/>
    <property type="molecule type" value="Genomic_DNA"/>
</dbReference>
<reference evidence="2" key="2">
    <citation type="submission" date="2016-03" db="EMBL/GenBank/DDBJ databases">
        <authorList>
            <person name="Ploux O."/>
        </authorList>
    </citation>
    <scope>NUCLEOTIDE SEQUENCE [LARGE SCALE GENOMIC DNA]</scope>
    <source>
        <strain evidence="2">PP9</strain>
    </source>
</reference>
<keyword evidence="2" id="KW-1185">Reference proteome</keyword>
<dbReference type="OrthoDB" id="2417909at2"/>
<reference evidence="1 2" key="1">
    <citation type="journal article" date="2016" name="Genome Announc.">
        <title>Whole-Genome Sequence of Rummeliibacillus stabekisii Strain PP9 Isolated from Antarctic Soil.</title>
        <authorList>
            <person name="da Mota F.F."/>
            <person name="Vollu R.E."/>
            <person name="Jurelevicius D."/>
            <person name="Seldin L."/>
        </authorList>
    </citation>
    <scope>NUCLEOTIDE SEQUENCE [LARGE SCALE GENOMIC DNA]</scope>
    <source>
        <strain evidence="1 2">PP9</strain>
    </source>
</reference>
<organism evidence="1 2">
    <name type="scientific">Rummeliibacillus stabekisii</name>
    <dbReference type="NCBI Taxonomy" id="241244"/>
    <lineage>
        <taxon>Bacteria</taxon>
        <taxon>Bacillati</taxon>
        <taxon>Bacillota</taxon>
        <taxon>Bacilli</taxon>
        <taxon>Bacillales</taxon>
        <taxon>Caryophanaceae</taxon>
        <taxon>Rummeliibacillus</taxon>
    </lineage>
</organism>